<reference evidence="2 3" key="1">
    <citation type="submission" date="2014-04" db="EMBL/GenBank/DDBJ databases">
        <authorList>
            <consortium name="DOE Joint Genome Institute"/>
            <person name="Kuo A."/>
            <person name="Tarkka M."/>
            <person name="Buscot F."/>
            <person name="Kohler A."/>
            <person name="Nagy L.G."/>
            <person name="Floudas D."/>
            <person name="Copeland A."/>
            <person name="Barry K.W."/>
            <person name="Cichocki N."/>
            <person name="Veneault-Fourrey C."/>
            <person name="LaButti K."/>
            <person name="Lindquist E.A."/>
            <person name="Lipzen A."/>
            <person name="Lundell T."/>
            <person name="Morin E."/>
            <person name="Murat C."/>
            <person name="Sun H."/>
            <person name="Tunlid A."/>
            <person name="Henrissat B."/>
            <person name="Grigoriev I.V."/>
            <person name="Hibbett D.S."/>
            <person name="Martin F."/>
            <person name="Nordberg H.P."/>
            <person name="Cantor M.N."/>
            <person name="Hua S.X."/>
        </authorList>
    </citation>
    <scope>NUCLEOTIDE SEQUENCE [LARGE SCALE GENOMIC DNA]</scope>
    <source>
        <strain evidence="2 3">F 1598</strain>
    </source>
</reference>
<sequence length="818" mass="91785">MTKSKKKAKTKDKSVTRRGWTTDEQFDYLSSHLPAFINAQSSKTTADGWAAIHEEWFKRWPLGPPTENDVKAGRTEAQRLTAMKTRIKDWFGNHTRISHSTETAQTACLDFREKKTKKKSACQAYSALYYDSKVKPVVTERWNKMLSEATSTMTTGDKPAKALPKSAPIAFCNQVTAEMFKEESDDVKAEVEKFRNSGADEENEIKVDDADEIERVAKAKAIQKAQNALPSTMVRALSQIEREAGMIGCVIFVGPEPQRGGDLKTLTLVVFSGKNALGHDFGEVYTQKRWKEYVERPFTDFAEQIFSEETRKALSLPSEETAIRLSTPSTSTSRAPSVAPAPATSTSVQLDALHSSSSVPSSTHQSNDIPSGEADAEESANESDDDMEWDNGEPLTAQERAKMMKMDSFSRAEEMKRRRRKRLDEEDTSWDNGEPITAEERSALMKLSRYEREREMNIRRNRRLLSGIKDDSKLLFDSIKASKLNPSHEDSNLKPNAESTVESTVESPGSLATSNSSMPTAVSSETVNAHTFPNPTGAANTACPSTSAPTNDTLGQIDNPAAVSNDILSLPSHPFDTASMSSLIGVFGSANTAGVIPPTAIQHLPHSTTLADICQSHPKRDDWPSWLKEAVQELGKCETLEWKMVMLEWLDIEDWLGYPQGKGKNHILPKGNRPDEIGNWFQYGRRQWDKQPLIPKDRIADYADEWWEWWWILQPSIRGRDARSMSREVTEETEWATLMKGGPNGLFVVLLALYWWYLSMEFHGGDGKDEWTQAVDDVQWACRQMKGGLENSRKRERDENDEGIQDEGGSNLKRFKSA</sequence>
<dbReference type="AlphaFoldDB" id="A0A0C3FFC2"/>
<evidence type="ECO:0000313" key="2">
    <source>
        <dbReference type="EMBL" id="KIM83170.1"/>
    </source>
</evidence>
<feature type="compositionally biased region" description="Low complexity" evidence="1">
    <location>
        <begin position="326"/>
        <end position="347"/>
    </location>
</feature>
<dbReference type="STRING" id="765440.A0A0C3FFC2"/>
<feature type="compositionally biased region" description="Basic and acidic residues" evidence="1">
    <location>
        <begin position="399"/>
        <end position="416"/>
    </location>
</feature>
<dbReference type="OrthoDB" id="2803783at2759"/>
<protein>
    <submittedName>
        <fullName evidence="2">Uncharacterized protein</fullName>
    </submittedName>
</protein>
<evidence type="ECO:0000256" key="1">
    <source>
        <dbReference type="SAM" id="MobiDB-lite"/>
    </source>
</evidence>
<feature type="compositionally biased region" description="Polar residues" evidence="1">
    <location>
        <begin position="493"/>
        <end position="556"/>
    </location>
</feature>
<evidence type="ECO:0000313" key="3">
    <source>
        <dbReference type="Proteomes" id="UP000054166"/>
    </source>
</evidence>
<feature type="region of interest" description="Disordered" evidence="1">
    <location>
        <begin position="484"/>
        <end position="558"/>
    </location>
</feature>
<feature type="compositionally biased region" description="Acidic residues" evidence="1">
    <location>
        <begin position="374"/>
        <end position="391"/>
    </location>
</feature>
<dbReference type="Proteomes" id="UP000054166">
    <property type="component" value="Unassembled WGS sequence"/>
</dbReference>
<dbReference type="HOGENOM" id="CLU_372586_0_0_1"/>
<name>A0A0C3FFC2_PILCF</name>
<organism evidence="2 3">
    <name type="scientific">Piloderma croceum (strain F 1598)</name>
    <dbReference type="NCBI Taxonomy" id="765440"/>
    <lineage>
        <taxon>Eukaryota</taxon>
        <taxon>Fungi</taxon>
        <taxon>Dikarya</taxon>
        <taxon>Basidiomycota</taxon>
        <taxon>Agaricomycotina</taxon>
        <taxon>Agaricomycetes</taxon>
        <taxon>Agaricomycetidae</taxon>
        <taxon>Atheliales</taxon>
        <taxon>Atheliaceae</taxon>
        <taxon>Piloderma</taxon>
    </lineage>
</organism>
<reference evidence="3" key="2">
    <citation type="submission" date="2015-01" db="EMBL/GenBank/DDBJ databases">
        <title>Evolutionary Origins and Diversification of the Mycorrhizal Mutualists.</title>
        <authorList>
            <consortium name="DOE Joint Genome Institute"/>
            <consortium name="Mycorrhizal Genomics Consortium"/>
            <person name="Kohler A."/>
            <person name="Kuo A."/>
            <person name="Nagy L.G."/>
            <person name="Floudas D."/>
            <person name="Copeland A."/>
            <person name="Barry K.W."/>
            <person name="Cichocki N."/>
            <person name="Veneault-Fourrey C."/>
            <person name="LaButti K."/>
            <person name="Lindquist E.A."/>
            <person name="Lipzen A."/>
            <person name="Lundell T."/>
            <person name="Morin E."/>
            <person name="Murat C."/>
            <person name="Riley R."/>
            <person name="Ohm R."/>
            <person name="Sun H."/>
            <person name="Tunlid A."/>
            <person name="Henrissat B."/>
            <person name="Grigoriev I.V."/>
            <person name="Hibbett D.S."/>
            <person name="Martin F."/>
        </authorList>
    </citation>
    <scope>NUCLEOTIDE SEQUENCE [LARGE SCALE GENOMIC DNA]</scope>
    <source>
        <strain evidence="3">F 1598</strain>
    </source>
</reference>
<proteinExistence type="predicted"/>
<keyword evidence="3" id="KW-1185">Reference proteome</keyword>
<feature type="region of interest" description="Disordered" evidence="1">
    <location>
        <begin position="789"/>
        <end position="818"/>
    </location>
</feature>
<feature type="compositionally biased region" description="Low complexity" evidence="1">
    <location>
        <begin position="355"/>
        <end position="366"/>
    </location>
</feature>
<dbReference type="EMBL" id="KN832991">
    <property type="protein sequence ID" value="KIM83170.1"/>
    <property type="molecule type" value="Genomic_DNA"/>
</dbReference>
<dbReference type="InParanoid" id="A0A0C3FFC2"/>
<accession>A0A0C3FFC2</accession>
<feature type="region of interest" description="Disordered" evidence="1">
    <location>
        <begin position="316"/>
        <end position="434"/>
    </location>
</feature>
<gene>
    <name evidence="2" type="ORF">PILCRDRAFT_88079</name>
</gene>